<keyword evidence="1" id="KW-0472">Membrane</keyword>
<comment type="caution">
    <text evidence="2">The sequence shown here is derived from an EMBL/GenBank/DDBJ whole genome shotgun (WGS) entry which is preliminary data.</text>
</comment>
<protein>
    <submittedName>
        <fullName evidence="2">DUF4260 domain-containing protein</fullName>
    </submittedName>
</protein>
<dbReference type="Proteomes" id="UP001596978">
    <property type="component" value="Unassembled WGS sequence"/>
</dbReference>
<evidence type="ECO:0000313" key="2">
    <source>
        <dbReference type="EMBL" id="MFD0863865.1"/>
    </source>
</evidence>
<evidence type="ECO:0000256" key="1">
    <source>
        <dbReference type="SAM" id="Phobius"/>
    </source>
</evidence>
<feature type="transmembrane region" description="Helical" evidence="1">
    <location>
        <begin position="12"/>
        <end position="37"/>
    </location>
</feature>
<dbReference type="Pfam" id="PF14079">
    <property type="entry name" value="DUF4260"/>
    <property type="match status" value="1"/>
</dbReference>
<gene>
    <name evidence="2" type="ORF">ACFQ1M_16740</name>
</gene>
<keyword evidence="3" id="KW-1185">Reference proteome</keyword>
<feature type="transmembrane region" description="Helical" evidence="1">
    <location>
        <begin position="57"/>
        <end position="74"/>
    </location>
</feature>
<accession>A0ABW3D4C1</accession>
<dbReference type="EMBL" id="JBHTJH010000017">
    <property type="protein sequence ID" value="MFD0863865.1"/>
    <property type="molecule type" value="Genomic_DNA"/>
</dbReference>
<keyword evidence="1" id="KW-0812">Transmembrane</keyword>
<dbReference type="InterPro" id="IPR025356">
    <property type="entry name" value="DUF4260"/>
</dbReference>
<reference evidence="3" key="1">
    <citation type="journal article" date="2019" name="Int. J. Syst. Evol. Microbiol.">
        <title>The Global Catalogue of Microorganisms (GCM) 10K type strain sequencing project: providing services to taxonomists for standard genome sequencing and annotation.</title>
        <authorList>
            <consortium name="The Broad Institute Genomics Platform"/>
            <consortium name="The Broad Institute Genome Sequencing Center for Infectious Disease"/>
            <person name="Wu L."/>
            <person name="Ma J."/>
        </authorList>
    </citation>
    <scope>NUCLEOTIDE SEQUENCE [LARGE SCALE GENOMIC DNA]</scope>
    <source>
        <strain evidence="3">CCUG 62952</strain>
    </source>
</reference>
<evidence type="ECO:0000313" key="3">
    <source>
        <dbReference type="Proteomes" id="UP001596978"/>
    </source>
</evidence>
<proteinExistence type="predicted"/>
<keyword evidence="1" id="KW-1133">Transmembrane helix</keyword>
<dbReference type="RefSeq" id="WP_386410399.1">
    <property type="nucleotide sequence ID" value="NZ_JBHTJH010000017.1"/>
</dbReference>
<name>A0ABW3D4C1_9FLAO</name>
<organism evidence="2 3">
    <name type="scientific">Sungkyunkwania multivorans</name>
    <dbReference type="NCBI Taxonomy" id="1173618"/>
    <lineage>
        <taxon>Bacteria</taxon>
        <taxon>Pseudomonadati</taxon>
        <taxon>Bacteroidota</taxon>
        <taxon>Flavobacteriia</taxon>
        <taxon>Flavobacteriales</taxon>
        <taxon>Flavobacteriaceae</taxon>
        <taxon>Sungkyunkwania</taxon>
    </lineage>
</organism>
<sequence>MERILKIEELGLFGLGVYLFSLLSFQWWWFPILILLPDIGMLGYLFGKRAGAFTYNLFHHRAIAIVVYLSGIYFQQEVVQLIGVIAFAHAAMDRIFGYGLKYVTGFNHTHLGIIGKEK</sequence>